<sequence length="146" mass="15967">MPNRRISNVIAGQSLVTATREMTVRTACRLMAEKRIGAMLVVESNKIVGIFTERDALNKVLATSMDPDTTKLAQVMVNDPMTIRGDKPLGFALAMMADGGFRHVPVVDDNGAPLGMVSARDALGQDMLELEKEMKRREELEGSIGY</sequence>
<dbReference type="Proteomes" id="UP000739411">
    <property type="component" value="Unassembled WGS sequence"/>
</dbReference>
<reference evidence="4 5" key="1">
    <citation type="submission" date="2020-10" db="EMBL/GenBank/DDBJ databases">
        <title>Connecting structure to function with the recovery of over 1000 high-quality activated sludge metagenome-assembled genomes encoding full-length rRNA genes using long-read sequencing.</title>
        <authorList>
            <person name="Singleton C.M."/>
            <person name="Petriglieri F."/>
            <person name="Kristensen J.M."/>
            <person name="Kirkegaard R.H."/>
            <person name="Michaelsen T.Y."/>
            <person name="Andersen M.H."/>
            <person name="Karst S.M."/>
            <person name="Dueholm M.S."/>
            <person name="Nielsen P.H."/>
            <person name="Albertsen M."/>
        </authorList>
    </citation>
    <scope>NUCLEOTIDE SEQUENCE [LARGE SCALE GENOMIC DNA]</scope>
    <source>
        <strain evidence="4">EsbW_18-Q3-R4-48_BATAC.463</strain>
    </source>
</reference>
<gene>
    <name evidence="4" type="ORF">IPJ38_04880</name>
</gene>
<dbReference type="Pfam" id="PF00571">
    <property type="entry name" value="CBS"/>
    <property type="match status" value="2"/>
</dbReference>
<organism evidence="4 5">
    <name type="scientific">Candidatus Dechloromonas phosphorivorans</name>
    <dbReference type="NCBI Taxonomy" id="2899244"/>
    <lineage>
        <taxon>Bacteria</taxon>
        <taxon>Pseudomonadati</taxon>
        <taxon>Pseudomonadota</taxon>
        <taxon>Betaproteobacteria</taxon>
        <taxon>Rhodocyclales</taxon>
        <taxon>Azonexaceae</taxon>
        <taxon>Dechloromonas</taxon>
    </lineage>
</organism>
<dbReference type="SMART" id="SM00116">
    <property type="entry name" value="CBS"/>
    <property type="match status" value="2"/>
</dbReference>
<dbReference type="AlphaFoldDB" id="A0A935JWS4"/>
<dbReference type="EMBL" id="JADJMS010000009">
    <property type="protein sequence ID" value="MBK7414535.1"/>
    <property type="molecule type" value="Genomic_DNA"/>
</dbReference>
<dbReference type="SUPFAM" id="SSF54631">
    <property type="entry name" value="CBS-domain pair"/>
    <property type="match status" value="1"/>
</dbReference>
<feature type="domain" description="CBS" evidence="3">
    <location>
        <begin position="76"/>
        <end position="133"/>
    </location>
</feature>
<evidence type="ECO:0000313" key="4">
    <source>
        <dbReference type="EMBL" id="MBK7414535.1"/>
    </source>
</evidence>
<dbReference type="PANTHER" id="PTHR43080:SF2">
    <property type="entry name" value="CBS DOMAIN-CONTAINING PROTEIN"/>
    <property type="match status" value="1"/>
</dbReference>
<dbReference type="InterPro" id="IPR046342">
    <property type="entry name" value="CBS_dom_sf"/>
</dbReference>
<name>A0A935JWS4_9RHOO</name>
<evidence type="ECO:0000256" key="2">
    <source>
        <dbReference type="PROSITE-ProRule" id="PRU00703"/>
    </source>
</evidence>
<keyword evidence="1 2" id="KW-0129">CBS domain</keyword>
<evidence type="ECO:0000259" key="3">
    <source>
        <dbReference type="PROSITE" id="PS51371"/>
    </source>
</evidence>
<evidence type="ECO:0000313" key="5">
    <source>
        <dbReference type="Proteomes" id="UP000739411"/>
    </source>
</evidence>
<accession>A0A935JWS4</accession>
<feature type="domain" description="CBS" evidence="3">
    <location>
        <begin position="11"/>
        <end position="67"/>
    </location>
</feature>
<dbReference type="PANTHER" id="PTHR43080">
    <property type="entry name" value="CBS DOMAIN-CONTAINING PROTEIN CBSX3, MITOCHONDRIAL"/>
    <property type="match status" value="1"/>
</dbReference>
<dbReference type="InterPro" id="IPR051257">
    <property type="entry name" value="Diverse_CBS-Domain"/>
</dbReference>
<dbReference type="InterPro" id="IPR000644">
    <property type="entry name" value="CBS_dom"/>
</dbReference>
<proteinExistence type="predicted"/>
<dbReference type="Gene3D" id="3.10.580.10">
    <property type="entry name" value="CBS-domain"/>
    <property type="match status" value="1"/>
</dbReference>
<dbReference type="PROSITE" id="PS51371">
    <property type="entry name" value="CBS"/>
    <property type="match status" value="2"/>
</dbReference>
<comment type="caution">
    <text evidence="4">The sequence shown here is derived from an EMBL/GenBank/DDBJ whole genome shotgun (WGS) entry which is preliminary data.</text>
</comment>
<evidence type="ECO:0000256" key="1">
    <source>
        <dbReference type="ARBA" id="ARBA00023122"/>
    </source>
</evidence>
<protein>
    <submittedName>
        <fullName evidence="4">CBS domain-containing protein</fullName>
    </submittedName>
</protein>